<dbReference type="EMBL" id="JACHGO010000009">
    <property type="protein sequence ID" value="MBB5144567.1"/>
    <property type="molecule type" value="Genomic_DNA"/>
</dbReference>
<evidence type="ECO:0000313" key="2">
    <source>
        <dbReference type="Proteomes" id="UP000539075"/>
    </source>
</evidence>
<evidence type="ECO:0000313" key="1">
    <source>
        <dbReference type="EMBL" id="MBB5144567.1"/>
    </source>
</evidence>
<protein>
    <submittedName>
        <fullName evidence="1">Uncharacterized protein</fullName>
    </submittedName>
</protein>
<sequence>MNVAQKLGFEVYGLGIRDEHIAHLLPQTSRVINDLSDLAPVMFDMLQTALLKGWAS</sequence>
<gene>
    <name evidence="1" type="ORF">HNQ38_002683</name>
</gene>
<organism evidence="1 2">
    <name type="scientific">Desulfovibrio intestinalis</name>
    <dbReference type="NCBI Taxonomy" id="58621"/>
    <lineage>
        <taxon>Bacteria</taxon>
        <taxon>Pseudomonadati</taxon>
        <taxon>Thermodesulfobacteriota</taxon>
        <taxon>Desulfovibrionia</taxon>
        <taxon>Desulfovibrionales</taxon>
        <taxon>Desulfovibrionaceae</taxon>
        <taxon>Desulfovibrio</taxon>
    </lineage>
</organism>
<dbReference type="Proteomes" id="UP000539075">
    <property type="component" value="Unassembled WGS sequence"/>
</dbReference>
<proteinExistence type="predicted"/>
<dbReference type="AlphaFoldDB" id="A0A7W8C525"/>
<accession>A0A7W8C525</accession>
<name>A0A7W8C525_9BACT</name>
<comment type="caution">
    <text evidence="1">The sequence shown here is derived from an EMBL/GenBank/DDBJ whole genome shotgun (WGS) entry which is preliminary data.</text>
</comment>
<reference evidence="1 2" key="1">
    <citation type="submission" date="2020-08" db="EMBL/GenBank/DDBJ databases">
        <title>Genomic Encyclopedia of Type Strains, Phase IV (KMG-IV): sequencing the most valuable type-strain genomes for metagenomic binning, comparative biology and taxonomic classification.</title>
        <authorList>
            <person name="Goeker M."/>
        </authorList>
    </citation>
    <scope>NUCLEOTIDE SEQUENCE [LARGE SCALE GENOMIC DNA]</scope>
    <source>
        <strain evidence="1 2">DSM 11275</strain>
    </source>
</reference>
<keyword evidence="2" id="KW-1185">Reference proteome</keyword>